<comment type="caution">
    <text evidence="1">The sequence shown here is derived from an EMBL/GenBank/DDBJ whole genome shotgun (WGS) entry which is preliminary data.</text>
</comment>
<protein>
    <submittedName>
        <fullName evidence="1">Uncharacterized protein</fullName>
    </submittedName>
</protein>
<dbReference type="AlphaFoldDB" id="A0A1Y3AQ75"/>
<organism evidence="1 2">
    <name type="scientific">Euroglyphus maynei</name>
    <name type="common">Mayne's house dust mite</name>
    <dbReference type="NCBI Taxonomy" id="6958"/>
    <lineage>
        <taxon>Eukaryota</taxon>
        <taxon>Metazoa</taxon>
        <taxon>Ecdysozoa</taxon>
        <taxon>Arthropoda</taxon>
        <taxon>Chelicerata</taxon>
        <taxon>Arachnida</taxon>
        <taxon>Acari</taxon>
        <taxon>Acariformes</taxon>
        <taxon>Sarcoptiformes</taxon>
        <taxon>Astigmata</taxon>
        <taxon>Psoroptidia</taxon>
        <taxon>Analgoidea</taxon>
        <taxon>Pyroglyphidae</taxon>
        <taxon>Pyroglyphinae</taxon>
        <taxon>Euroglyphus</taxon>
    </lineage>
</organism>
<dbReference type="Proteomes" id="UP000194236">
    <property type="component" value="Unassembled WGS sequence"/>
</dbReference>
<keyword evidence="2" id="KW-1185">Reference proteome</keyword>
<dbReference type="EMBL" id="MUJZ01069487">
    <property type="protein sequence ID" value="OTF69626.1"/>
    <property type="molecule type" value="Genomic_DNA"/>
</dbReference>
<proteinExistence type="predicted"/>
<evidence type="ECO:0000313" key="2">
    <source>
        <dbReference type="Proteomes" id="UP000194236"/>
    </source>
</evidence>
<name>A0A1Y3AQ75_EURMA</name>
<gene>
    <name evidence="1" type="ORF">BLA29_009439</name>
</gene>
<accession>A0A1Y3AQ75</accession>
<evidence type="ECO:0000313" key="1">
    <source>
        <dbReference type="EMBL" id="OTF69626.1"/>
    </source>
</evidence>
<reference evidence="1 2" key="1">
    <citation type="submission" date="2017-03" db="EMBL/GenBank/DDBJ databases">
        <title>Genome Survey of Euroglyphus maynei.</title>
        <authorList>
            <person name="Arlian L.G."/>
            <person name="Morgan M.S."/>
            <person name="Rider S.D."/>
        </authorList>
    </citation>
    <scope>NUCLEOTIDE SEQUENCE [LARGE SCALE GENOMIC DNA]</scope>
    <source>
        <strain evidence="1">Arlian Lab</strain>
        <tissue evidence="1">Whole body</tissue>
    </source>
</reference>
<sequence>MFLHLKYANVKSRNLVSPFQNRDVLLDVCKKFHVVIFNPNTWFTSKVVSSWNCPFYSFGKGSI</sequence>